<evidence type="ECO:0000313" key="9">
    <source>
        <dbReference type="Proteomes" id="UP000664795"/>
    </source>
</evidence>
<dbReference type="GO" id="GO:0016020">
    <property type="term" value="C:membrane"/>
    <property type="evidence" value="ECO:0007669"/>
    <property type="project" value="UniProtKB-SubCell"/>
</dbReference>
<dbReference type="Pfam" id="PF07291">
    <property type="entry name" value="MauE"/>
    <property type="match status" value="1"/>
</dbReference>
<evidence type="ECO:0000259" key="7">
    <source>
        <dbReference type="PROSITE" id="PS50846"/>
    </source>
</evidence>
<evidence type="ECO:0000313" key="8">
    <source>
        <dbReference type="EMBL" id="MBO0929559.1"/>
    </source>
</evidence>
<evidence type="ECO:0000256" key="5">
    <source>
        <dbReference type="ARBA" id="ARBA00023136"/>
    </source>
</evidence>
<feature type="domain" description="HMA" evidence="7">
    <location>
        <begin position="1"/>
        <end position="66"/>
    </location>
</feature>
<feature type="transmembrane region" description="Helical" evidence="6">
    <location>
        <begin position="139"/>
        <end position="157"/>
    </location>
</feature>
<dbReference type="PROSITE" id="PS50846">
    <property type="entry name" value="HMA_2"/>
    <property type="match status" value="1"/>
</dbReference>
<gene>
    <name evidence="8" type="ORF">J2I48_01055</name>
</gene>
<comment type="caution">
    <text evidence="8">The sequence shown here is derived from an EMBL/GenBank/DDBJ whole genome shotgun (WGS) entry which is preliminary data.</text>
</comment>
<feature type="transmembrane region" description="Helical" evidence="6">
    <location>
        <begin position="201"/>
        <end position="223"/>
    </location>
</feature>
<proteinExistence type="predicted"/>
<organism evidence="8 9">
    <name type="scientific">Fibrella aquatilis</name>
    <dbReference type="NCBI Taxonomy" id="2817059"/>
    <lineage>
        <taxon>Bacteria</taxon>
        <taxon>Pseudomonadati</taxon>
        <taxon>Bacteroidota</taxon>
        <taxon>Cytophagia</taxon>
        <taxon>Cytophagales</taxon>
        <taxon>Spirosomataceae</taxon>
        <taxon>Fibrella</taxon>
    </lineage>
</organism>
<protein>
    <submittedName>
        <fullName evidence="8">Cation transporter</fullName>
    </submittedName>
</protein>
<dbReference type="SUPFAM" id="SSF55008">
    <property type="entry name" value="HMA, heavy metal-associated domain"/>
    <property type="match status" value="1"/>
</dbReference>
<reference evidence="8 9" key="1">
    <citation type="submission" date="2021-03" db="EMBL/GenBank/DDBJ databases">
        <title>Fibrella sp. HMF5036 genome sequencing and assembly.</title>
        <authorList>
            <person name="Kang H."/>
            <person name="Kim H."/>
            <person name="Bae S."/>
            <person name="Joh K."/>
        </authorList>
    </citation>
    <scope>NUCLEOTIDE SEQUENCE [LARGE SCALE GENOMIC DNA]</scope>
    <source>
        <strain evidence="8 9">HMF5036</strain>
    </source>
</reference>
<dbReference type="CDD" id="cd00371">
    <property type="entry name" value="HMA"/>
    <property type="match status" value="1"/>
</dbReference>
<dbReference type="InterPro" id="IPR036163">
    <property type="entry name" value="HMA_dom_sf"/>
</dbReference>
<dbReference type="InterPro" id="IPR017969">
    <property type="entry name" value="Heavy-metal-associated_CS"/>
</dbReference>
<dbReference type="GO" id="GO:0030416">
    <property type="term" value="P:methylamine metabolic process"/>
    <property type="evidence" value="ECO:0007669"/>
    <property type="project" value="InterPro"/>
</dbReference>
<comment type="subcellular location">
    <subcellularLocation>
        <location evidence="1">Membrane</location>
        <topology evidence="1">Multi-pass membrane protein</topology>
    </subcellularLocation>
</comment>
<dbReference type="InterPro" id="IPR009908">
    <property type="entry name" value="Methylamine_util_MauE"/>
</dbReference>
<dbReference type="Proteomes" id="UP000664795">
    <property type="component" value="Unassembled WGS sequence"/>
</dbReference>
<feature type="transmembrane region" description="Helical" evidence="6">
    <location>
        <begin position="113"/>
        <end position="133"/>
    </location>
</feature>
<accession>A0A939JW23</accession>
<dbReference type="PROSITE" id="PS01047">
    <property type="entry name" value="HMA_1"/>
    <property type="match status" value="1"/>
</dbReference>
<dbReference type="AlphaFoldDB" id="A0A939JW23"/>
<evidence type="ECO:0000256" key="3">
    <source>
        <dbReference type="ARBA" id="ARBA00022723"/>
    </source>
</evidence>
<evidence type="ECO:0000256" key="1">
    <source>
        <dbReference type="ARBA" id="ARBA00004141"/>
    </source>
</evidence>
<feature type="transmembrane region" description="Helical" evidence="6">
    <location>
        <begin position="235"/>
        <end position="262"/>
    </location>
</feature>
<keyword evidence="9" id="KW-1185">Reference proteome</keyword>
<dbReference type="InterPro" id="IPR006121">
    <property type="entry name" value="HMA_dom"/>
</dbReference>
<evidence type="ECO:0000256" key="6">
    <source>
        <dbReference type="SAM" id="Phobius"/>
    </source>
</evidence>
<dbReference type="EMBL" id="JAFMYU010000001">
    <property type="protein sequence ID" value="MBO0929559.1"/>
    <property type="molecule type" value="Genomic_DNA"/>
</dbReference>
<dbReference type="GO" id="GO:0046872">
    <property type="term" value="F:metal ion binding"/>
    <property type="evidence" value="ECO:0007669"/>
    <property type="project" value="UniProtKB-KW"/>
</dbReference>
<name>A0A939JW23_9BACT</name>
<keyword evidence="3" id="KW-0479">Metal-binding</keyword>
<dbReference type="Gene3D" id="3.30.70.100">
    <property type="match status" value="1"/>
</dbReference>
<sequence length="263" mass="28313">MIHTYKLDGMHCGSCVGRVQEALEAVPGVKKVAVSLDPQEAVVSMSGHIDTAELDRAVRKAGAYSLTDEVQVINTMGGHNQAKADVFTAPTAAALPLANSDLAEPSATTYKPLLIILAFLLGITTLVEIRMGTFDWMRAMSTFMAGFFLVFSFFKLLDISGFASSYRMYDIVAKAMPGYGFVYPFIELALGVAYLTQVNPLITNVVTLVVMGISMVGVVQSVINKRKIRCACLGSVFNLPMTTVTIVEDGLMIGMAALMLAMM</sequence>
<keyword evidence="2 6" id="KW-0812">Transmembrane</keyword>
<dbReference type="Pfam" id="PF00403">
    <property type="entry name" value="HMA"/>
    <property type="match status" value="1"/>
</dbReference>
<evidence type="ECO:0000256" key="2">
    <source>
        <dbReference type="ARBA" id="ARBA00022692"/>
    </source>
</evidence>
<evidence type="ECO:0000256" key="4">
    <source>
        <dbReference type="ARBA" id="ARBA00022989"/>
    </source>
</evidence>
<feature type="transmembrane region" description="Helical" evidence="6">
    <location>
        <begin position="178"/>
        <end position="195"/>
    </location>
</feature>
<keyword evidence="5 6" id="KW-0472">Membrane</keyword>
<keyword evidence="4 6" id="KW-1133">Transmembrane helix</keyword>